<dbReference type="KEGG" id="ndi:NDAI_0B01280"/>
<dbReference type="GO" id="GO:1900081">
    <property type="term" value="P:regulation of arginine catabolic process"/>
    <property type="evidence" value="ECO:0007669"/>
    <property type="project" value="UniProtKB-ARBA"/>
</dbReference>
<dbReference type="OrthoDB" id="2284405at2759"/>
<dbReference type="GO" id="GO:0005634">
    <property type="term" value="C:nucleus"/>
    <property type="evidence" value="ECO:0007669"/>
    <property type="project" value="UniProtKB-SubCell"/>
</dbReference>
<dbReference type="InterPro" id="IPR033897">
    <property type="entry name" value="SRF-like_MADS-box"/>
</dbReference>
<keyword evidence="6" id="KW-0539">Nucleus</keyword>
<proteinExistence type="predicted"/>
<dbReference type="GO" id="GO:0046983">
    <property type="term" value="F:protein dimerization activity"/>
    <property type="evidence" value="ECO:0007669"/>
    <property type="project" value="InterPro"/>
</dbReference>
<gene>
    <name evidence="9" type="primary">NDAI0B01280</name>
    <name evidence="9" type="ordered locus">NDAI_0B01280</name>
</gene>
<dbReference type="FunFam" id="3.40.1810.10:FF:000002">
    <property type="entry name" value="Serum response factor b"/>
    <property type="match status" value="1"/>
</dbReference>
<dbReference type="GO" id="GO:1900079">
    <property type="term" value="P:regulation of arginine biosynthetic process"/>
    <property type="evidence" value="ECO:0007669"/>
    <property type="project" value="UniProtKB-ARBA"/>
</dbReference>
<evidence type="ECO:0000256" key="2">
    <source>
        <dbReference type="ARBA" id="ARBA00022503"/>
    </source>
</evidence>
<comment type="subcellular location">
    <subcellularLocation>
        <location evidence="1">Nucleus</location>
    </subcellularLocation>
</comment>
<reference evidence="9 10" key="1">
    <citation type="journal article" date="2011" name="Proc. Natl. Acad. Sci. U.S.A.">
        <title>Evolutionary erosion of yeast sex chromosomes by mating-type switching accidents.</title>
        <authorList>
            <person name="Gordon J.L."/>
            <person name="Armisen D."/>
            <person name="Proux-Wera E."/>
            <person name="Oheigeartaigh S.S."/>
            <person name="Byrne K.P."/>
            <person name="Wolfe K.H."/>
        </authorList>
    </citation>
    <scope>NUCLEOTIDE SEQUENCE [LARGE SCALE GENOMIC DNA]</scope>
    <source>
        <strain evidence="10">ATCC 10597 / BCRC 20456 / CBS 421 / NBRC 0211 / NRRL Y-12639</strain>
    </source>
</reference>
<dbReference type="OMA" id="TDIHQEN"/>
<dbReference type="RefSeq" id="XP_003668405.1">
    <property type="nucleotide sequence ID" value="XM_003668357.1"/>
</dbReference>
<evidence type="ECO:0000256" key="5">
    <source>
        <dbReference type="ARBA" id="ARBA00023163"/>
    </source>
</evidence>
<dbReference type="Gene3D" id="3.40.1810.10">
    <property type="entry name" value="Transcription factor, MADS-box"/>
    <property type="match status" value="1"/>
</dbReference>
<evidence type="ECO:0000313" key="9">
    <source>
        <dbReference type="EMBL" id="CCD23162.1"/>
    </source>
</evidence>
<feature type="region of interest" description="Disordered" evidence="7">
    <location>
        <begin position="98"/>
        <end position="119"/>
    </location>
</feature>
<feature type="region of interest" description="Disordered" evidence="7">
    <location>
        <begin position="1"/>
        <end position="20"/>
    </location>
</feature>
<dbReference type="PANTHER" id="PTHR48019">
    <property type="entry name" value="SERUM RESPONSE FACTOR HOMOLOG"/>
    <property type="match status" value="1"/>
</dbReference>
<dbReference type="STRING" id="1071378.G0W5V1"/>
<keyword evidence="2" id="KW-0056">Arginine metabolism</keyword>
<keyword evidence="4" id="KW-0238">DNA-binding</keyword>
<dbReference type="PROSITE" id="PS50066">
    <property type="entry name" value="MADS_BOX_2"/>
    <property type="match status" value="1"/>
</dbReference>
<feature type="compositionally biased region" description="Acidic residues" evidence="7">
    <location>
        <begin position="99"/>
        <end position="115"/>
    </location>
</feature>
<dbReference type="eggNOG" id="KOG0015">
    <property type="taxonomic scope" value="Eukaryota"/>
</dbReference>
<dbReference type="PROSITE" id="PS00350">
    <property type="entry name" value="MADS_BOX_1"/>
    <property type="match status" value="1"/>
</dbReference>
<dbReference type="GO" id="GO:0045944">
    <property type="term" value="P:positive regulation of transcription by RNA polymerase II"/>
    <property type="evidence" value="ECO:0007669"/>
    <property type="project" value="InterPro"/>
</dbReference>
<evidence type="ECO:0000256" key="1">
    <source>
        <dbReference type="ARBA" id="ARBA00004123"/>
    </source>
</evidence>
<protein>
    <recommendedName>
        <fullName evidence="8">MADS-box domain-containing protein</fullName>
    </recommendedName>
</protein>
<keyword evidence="5" id="KW-0804">Transcription</keyword>
<feature type="compositionally biased region" description="Polar residues" evidence="7">
    <location>
        <begin position="1"/>
        <end position="16"/>
    </location>
</feature>
<dbReference type="EMBL" id="HE580268">
    <property type="protein sequence ID" value="CCD23162.1"/>
    <property type="molecule type" value="Genomic_DNA"/>
</dbReference>
<dbReference type="GeneID" id="11496215"/>
<keyword evidence="10" id="KW-1185">Reference proteome</keyword>
<dbReference type="PRINTS" id="PR00404">
    <property type="entry name" value="MADSDOMAIN"/>
</dbReference>
<feature type="compositionally biased region" description="Low complexity" evidence="7">
    <location>
        <begin position="279"/>
        <end position="291"/>
    </location>
</feature>
<dbReference type="GO" id="GO:0000981">
    <property type="term" value="F:DNA-binding transcription factor activity, RNA polymerase II-specific"/>
    <property type="evidence" value="ECO:0007669"/>
    <property type="project" value="InterPro"/>
</dbReference>
<evidence type="ECO:0000256" key="3">
    <source>
        <dbReference type="ARBA" id="ARBA00023015"/>
    </source>
</evidence>
<dbReference type="AlphaFoldDB" id="G0W5V1"/>
<dbReference type="GO" id="GO:0000987">
    <property type="term" value="F:cis-regulatory region sequence-specific DNA binding"/>
    <property type="evidence" value="ECO:0007669"/>
    <property type="project" value="InterPro"/>
</dbReference>
<dbReference type="GO" id="GO:0006525">
    <property type="term" value="P:arginine metabolic process"/>
    <property type="evidence" value="ECO:0007669"/>
    <property type="project" value="UniProtKB-KW"/>
</dbReference>
<evidence type="ECO:0000256" key="7">
    <source>
        <dbReference type="SAM" id="MobiDB-lite"/>
    </source>
</evidence>
<dbReference type="InterPro" id="IPR050142">
    <property type="entry name" value="MADS-box/MEF2_TF"/>
</dbReference>
<dbReference type="SUPFAM" id="SSF55455">
    <property type="entry name" value="SRF-like"/>
    <property type="match status" value="1"/>
</dbReference>
<accession>G0W5V1</accession>
<dbReference type="CDD" id="cd00266">
    <property type="entry name" value="MADS_SRF_like"/>
    <property type="match status" value="1"/>
</dbReference>
<keyword evidence="3" id="KW-0805">Transcription regulation</keyword>
<name>G0W5V1_NAUDC</name>
<feature type="domain" description="MADS-box" evidence="8">
    <location>
        <begin position="18"/>
        <end position="78"/>
    </location>
</feature>
<dbReference type="SMART" id="SM00432">
    <property type="entry name" value="MADS"/>
    <property type="match status" value="1"/>
</dbReference>
<evidence type="ECO:0000256" key="4">
    <source>
        <dbReference type="ARBA" id="ARBA00023125"/>
    </source>
</evidence>
<evidence type="ECO:0000313" key="10">
    <source>
        <dbReference type="Proteomes" id="UP000000689"/>
    </source>
</evidence>
<evidence type="ECO:0000259" key="8">
    <source>
        <dbReference type="PROSITE" id="PS50066"/>
    </source>
</evidence>
<sequence>MSDVENTPEGSQQSGSTKERRKIEIKFIENKTRRHVTFSKRKHGIMKKAFELSVLTGTQVLLLVVSETGLVYTFSTPKFEPIVTQQEGRNLIQACLNAPDEEEEEEEEEGEEEDNNDHITNQGAEILGSSITEQDPSARHNSTSSMTNIGMDSMNAINSMKQAIAGSTNAMVPPGQLPLQMQQVGMKREGNSNNMTIGQTSVVSSSGTLGNQFSTQNQQQLQPTTQQQQQEQQQQHIQQQRQQQQQQQGNPATSHHYQHGQGFPNTNSPYLNAEQNAVYQQYFDEQQQNQF</sequence>
<feature type="compositionally biased region" description="Polar residues" evidence="7">
    <location>
        <begin position="263"/>
        <end position="278"/>
    </location>
</feature>
<dbReference type="Pfam" id="PF00319">
    <property type="entry name" value="SRF-TF"/>
    <property type="match status" value="1"/>
</dbReference>
<dbReference type="InterPro" id="IPR036879">
    <property type="entry name" value="TF_MADSbox_sf"/>
</dbReference>
<feature type="region of interest" description="Disordered" evidence="7">
    <location>
        <begin position="189"/>
        <end position="291"/>
    </location>
</feature>
<dbReference type="HOGENOM" id="CLU_063931_2_1_1"/>
<feature type="compositionally biased region" description="Low complexity" evidence="7">
    <location>
        <begin position="212"/>
        <end position="248"/>
    </location>
</feature>
<dbReference type="InterPro" id="IPR002100">
    <property type="entry name" value="TF_MADSbox"/>
</dbReference>
<feature type="compositionally biased region" description="Polar residues" evidence="7">
    <location>
        <begin position="191"/>
        <end position="211"/>
    </location>
</feature>
<organism evidence="9 10">
    <name type="scientific">Naumovozyma dairenensis (strain ATCC 10597 / BCRC 20456 / CBS 421 / NBRC 0211 / NRRL Y-12639)</name>
    <name type="common">Saccharomyces dairenensis</name>
    <dbReference type="NCBI Taxonomy" id="1071378"/>
    <lineage>
        <taxon>Eukaryota</taxon>
        <taxon>Fungi</taxon>
        <taxon>Dikarya</taxon>
        <taxon>Ascomycota</taxon>
        <taxon>Saccharomycotina</taxon>
        <taxon>Saccharomycetes</taxon>
        <taxon>Saccharomycetales</taxon>
        <taxon>Saccharomycetaceae</taxon>
        <taxon>Naumovozyma</taxon>
    </lineage>
</organism>
<dbReference type="Proteomes" id="UP000000689">
    <property type="component" value="Chromosome 2"/>
</dbReference>
<evidence type="ECO:0000256" key="6">
    <source>
        <dbReference type="ARBA" id="ARBA00023242"/>
    </source>
</evidence>